<dbReference type="EMBL" id="CAEY01000176">
    <property type="status" value="NOT_ANNOTATED_CDS"/>
    <property type="molecule type" value="Genomic_DNA"/>
</dbReference>
<comment type="similarity">
    <text evidence="2">Belongs to the short-chain dehydrogenases/reductases (SDR) family.</text>
</comment>
<accession>T1KKJ0</accession>
<dbReference type="Proteomes" id="UP000015104">
    <property type="component" value="Unassembled WGS sequence"/>
</dbReference>
<proteinExistence type="inferred from homology"/>
<dbReference type="HOGENOM" id="CLU_010194_44_5_1"/>
<dbReference type="GO" id="GO:0016491">
    <property type="term" value="F:oxidoreductase activity"/>
    <property type="evidence" value="ECO:0007669"/>
    <property type="project" value="UniProtKB-KW"/>
</dbReference>
<evidence type="ECO:0000256" key="1">
    <source>
        <dbReference type="ARBA" id="ARBA00023002"/>
    </source>
</evidence>
<dbReference type="eggNOG" id="KOG1208">
    <property type="taxonomic scope" value="Eukaryota"/>
</dbReference>
<dbReference type="AlphaFoldDB" id="T1KKJ0"/>
<dbReference type="Gene3D" id="3.40.50.720">
    <property type="entry name" value="NAD(P)-binding Rossmann-like Domain"/>
    <property type="match status" value="1"/>
</dbReference>
<dbReference type="CDD" id="cd05327">
    <property type="entry name" value="retinol-DH_like_SDR_c_like"/>
    <property type="match status" value="1"/>
</dbReference>
<evidence type="ECO:0000256" key="2">
    <source>
        <dbReference type="RuleBase" id="RU000363"/>
    </source>
</evidence>
<evidence type="ECO:0008006" key="5">
    <source>
        <dbReference type="Google" id="ProtNLM"/>
    </source>
</evidence>
<dbReference type="EnsemblMetazoa" id="tetur13g03900.1">
    <property type="protein sequence ID" value="tetur13g03900.1"/>
    <property type="gene ID" value="tetur13g03900"/>
</dbReference>
<organism evidence="3 4">
    <name type="scientific">Tetranychus urticae</name>
    <name type="common">Two-spotted spider mite</name>
    <dbReference type="NCBI Taxonomy" id="32264"/>
    <lineage>
        <taxon>Eukaryota</taxon>
        <taxon>Metazoa</taxon>
        <taxon>Ecdysozoa</taxon>
        <taxon>Arthropoda</taxon>
        <taxon>Chelicerata</taxon>
        <taxon>Arachnida</taxon>
        <taxon>Acari</taxon>
        <taxon>Acariformes</taxon>
        <taxon>Trombidiformes</taxon>
        <taxon>Prostigmata</taxon>
        <taxon>Eleutherengona</taxon>
        <taxon>Raphignathae</taxon>
        <taxon>Tetranychoidea</taxon>
        <taxon>Tetranychidae</taxon>
        <taxon>Tetranychus</taxon>
    </lineage>
</organism>
<dbReference type="PANTHER" id="PTHR43157">
    <property type="entry name" value="PHOSPHATIDYLINOSITOL-GLYCAN BIOSYNTHESIS CLASS F PROTEIN-RELATED"/>
    <property type="match status" value="1"/>
</dbReference>
<sequence>MITGCNRGIGRSTVLGLAQRGASVIMACRNTKDTSKVADEIKSETGNENITIIELDLTSFTSIKQAVQQINTSYEKIDVLINNAGLCGSEDRKMTGDGNELHFQTNHLGPFLLTLLLLPKLKASSPSRIVNVSSDCHRLNSSIDLDDVNFSNKYSPYTSYCVTKLENILFTNYLAAQLKDSGVTVNCLNPGPTETLLLNNPIFSDFFYQWVGPFKRLFLKSEEEGAQTSIYCALEPSLSNITGRYFDNCREREVSDLASNPELAKKLWDKSMEMTAKYLNAAEKVNL</sequence>
<reference evidence="4" key="1">
    <citation type="submission" date="2011-08" db="EMBL/GenBank/DDBJ databases">
        <authorList>
            <person name="Rombauts S."/>
        </authorList>
    </citation>
    <scope>NUCLEOTIDE SEQUENCE</scope>
    <source>
        <strain evidence="4">London</strain>
    </source>
</reference>
<evidence type="ECO:0000313" key="3">
    <source>
        <dbReference type="EnsemblMetazoa" id="tetur13g03900.1"/>
    </source>
</evidence>
<protein>
    <recommendedName>
        <fullName evidence="5">Retinol dehydrogenase 14</fullName>
    </recommendedName>
</protein>
<dbReference type="InterPro" id="IPR036291">
    <property type="entry name" value="NAD(P)-bd_dom_sf"/>
</dbReference>
<dbReference type="PANTHER" id="PTHR43157:SF31">
    <property type="entry name" value="PHOSPHATIDYLINOSITOL-GLYCAN BIOSYNTHESIS CLASS F PROTEIN"/>
    <property type="match status" value="1"/>
</dbReference>
<reference evidence="3" key="2">
    <citation type="submission" date="2015-06" db="UniProtKB">
        <authorList>
            <consortium name="EnsemblMetazoa"/>
        </authorList>
    </citation>
    <scope>IDENTIFICATION</scope>
</reference>
<dbReference type="Pfam" id="PF00106">
    <property type="entry name" value="adh_short"/>
    <property type="match status" value="1"/>
</dbReference>
<dbReference type="InterPro" id="IPR002347">
    <property type="entry name" value="SDR_fam"/>
</dbReference>
<keyword evidence="4" id="KW-1185">Reference proteome</keyword>
<dbReference type="PRINTS" id="PR00080">
    <property type="entry name" value="SDRFAMILY"/>
</dbReference>
<keyword evidence="1" id="KW-0560">Oxidoreductase</keyword>
<dbReference type="STRING" id="32264.T1KKJ0"/>
<name>T1KKJ0_TETUR</name>
<dbReference type="SUPFAM" id="SSF51735">
    <property type="entry name" value="NAD(P)-binding Rossmann-fold domains"/>
    <property type="match status" value="1"/>
</dbReference>
<evidence type="ECO:0000313" key="4">
    <source>
        <dbReference type="Proteomes" id="UP000015104"/>
    </source>
</evidence>
<dbReference type="PRINTS" id="PR00081">
    <property type="entry name" value="GDHRDH"/>
</dbReference>